<keyword evidence="5 7" id="KW-1133">Transmembrane helix</keyword>
<evidence type="ECO:0000256" key="2">
    <source>
        <dbReference type="ARBA" id="ARBA00007400"/>
    </source>
</evidence>
<organism evidence="9 10">
    <name type="scientific">Companilactobacillus crustorum JCM 15951</name>
    <dbReference type="NCBI Taxonomy" id="1423737"/>
    <lineage>
        <taxon>Bacteria</taxon>
        <taxon>Bacillati</taxon>
        <taxon>Bacillota</taxon>
        <taxon>Bacilli</taxon>
        <taxon>Lactobacillales</taxon>
        <taxon>Lactobacillaceae</taxon>
        <taxon>Companilactobacillus</taxon>
    </lineage>
</organism>
<feature type="transmembrane region" description="Helical" evidence="7">
    <location>
        <begin position="158"/>
        <end position="180"/>
    </location>
</feature>
<feature type="transmembrane region" description="Helical" evidence="7">
    <location>
        <begin position="85"/>
        <end position="103"/>
    </location>
</feature>
<dbReference type="EMBL" id="AZDB01000028">
    <property type="protein sequence ID" value="KRK41897.1"/>
    <property type="molecule type" value="Genomic_DNA"/>
</dbReference>
<feature type="transmembrane region" description="Helical" evidence="7">
    <location>
        <begin position="192"/>
        <end position="210"/>
    </location>
</feature>
<keyword evidence="6 7" id="KW-0472">Membrane</keyword>
<dbReference type="Pfam" id="PF01757">
    <property type="entry name" value="Acyl_transf_3"/>
    <property type="match status" value="1"/>
</dbReference>
<comment type="subcellular location">
    <subcellularLocation>
        <location evidence="1">Cell membrane</location>
        <topology evidence="1">Multi-pass membrane protein</topology>
    </subcellularLocation>
</comment>
<feature type="transmembrane region" description="Helical" evidence="7">
    <location>
        <begin position="43"/>
        <end position="64"/>
    </location>
</feature>
<dbReference type="GO" id="GO:0009246">
    <property type="term" value="P:enterobacterial common antigen biosynthetic process"/>
    <property type="evidence" value="ECO:0007669"/>
    <property type="project" value="TreeGrafter"/>
</dbReference>
<evidence type="ECO:0000256" key="7">
    <source>
        <dbReference type="SAM" id="Phobius"/>
    </source>
</evidence>
<dbReference type="AlphaFoldDB" id="A0A837RHI2"/>
<dbReference type="InterPro" id="IPR002656">
    <property type="entry name" value="Acyl_transf_3_dom"/>
</dbReference>
<evidence type="ECO:0000313" key="9">
    <source>
        <dbReference type="EMBL" id="KRK41897.1"/>
    </source>
</evidence>
<feature type="transmembrane region" description="Helical" evidence="7">
    <location>
        <begin position="318"/>
        <end position="337"/>
    </location>
</feature>
<evidence type="ECO:0000256" key="6">
    <source>
        <dbReference type="ARBA" id="ARBA00023136"/>
    </source>
</evidence>
<keyword evidence="4 7" id="KW-0812">Transmembrane</keyword>
<dbReference type="GO" id="GO:0005886">
    <property type="term" value="C:plasma membrane"/>
    <property type="evidence" value="ECO:0007669"/>
    <property type="project" value="UniProtKB-SubCell"/>
</dbReference>
<keyword evidence="9" id="KW-0808">Transferase</keyword>
<name>A0A837RHI2_9LACO</name>
<comment type="similarity">
    <text evidence="2">Belongs to the acyltransferase 3 family.</text>
</comment>
<feature type="transmembrane region" description="Helical" evidence="7">
    <location>
        <begin position="12"/>
        <end position="31"/>
    </location>
</feature>
<feature type="transmembrane region" description="Helical" evidence="7">
    <location>
        <begin position="280"/>
        <end position="298"/>
    </location>
</feature>
<evidence type="ECO:0000259" key="8">
    <source>
        <dbReference type="Pfam" id="PF01757"/>
    </source>
</evidence>
<reference evidence="9 10" key="1">
    <citation type="journal article" date="2015" name="Genome Announc.">
        <title>Expanding the biotechnology potential of lactobacilli through comparative genomics of 213 strains and associated genera.</title>
        <authorList>
            <person name="Sun Z."/>
            <person name="Harris H.M."/>
            <person name="McCann A."/>
            <person name="Guo C."/>
            <person name="Argimon S."/>
            <person name="Zhang W."/>
            <person name="Yang X."/>
            <person name="Jeffery I.B."/>
            <person name="Cooney J.C."/>
            <person name="Kagawa T.F."/>
            <person name="Liu W."/>
            <person name="Song Y."/>
            <person name="Salvetti E."/>
            <person name="Wrobel A."/>
            <person name="Rasinkangas P."/>
            <person name="Parkhill J."/>
            <person name="Rea M.C."/>
            <person name="O'Sullivan O."/>
            <person name="Ritari J."/>
            <person name="Douillard F.P."/>
            <person name="Paul Ross R."/>
            <person name="Yang R."/>
            <person name="Briner A.E."/>
            <person name="Felis G.E."/>
            <person name="de Vos W.M."/>
            <person name="Barrangou R."/>
            <person name="Klaenhammer T.R."/>
            <person name="Caufield P.W."/>
            <person name="Cui Y."/>
            <person name="Zhang H."/>
            <person name="O'Toole P.W."/>
        </authorList>
    </citation>
    <scope>NUCLEOTIDE SEQUENCE [LARGE SCALE GENOMIC DNA]</scope>
    <source>
        <strain evidence="9 10">JCM 15951</strain>
    </source>
</reference>
<evidence type="ECO:0000313" key="10">
    <source>
        <dbReference type="Proteomes" id="UP000050964"/>
    </source>
</evidence>
<evidence type="ECO:0000256" key="3">
    <source>
        <dbReference type="ARBA" id="ARBA00022475"/>
    </source>
</evidence>
<evidence type="ECO:0000256" key="4">
    <source>
        <dbReference type="ARBA" id="ARBA00022692"/>
    </source>
</evidence>
<proteinExistence type="inferred from homology"/>
<protein>
    <submittedName>
        <fullName evidence="9">Acyltransferase 3</fullName>
    </submittedName>
</protein>
<feature type="transmembrane region" description="Helical" evidence="7">
    <location>
        <begin position="249"/>
        <end position="268"/>
    </location>
</feature>
<accession>A0A837RHI2</accession>
<feature type="transmembrane region" description="Helical" evidence="7">
    <location>
        <begin position="123"/>
        <end position="146"/>
    </location>
</feature>
<dbReference type="PANTHER" id="PTHR40074:SF2">
    <property type="entry name" value="O-ACETYLTRANSFERASE WECH"/>
    <property type="match status" value="1"/>
</dbReference>
<dbReference type="PANTHER" id="PTHR40074">
    <property type="entry name" value="O-ACETYLTRANSFERASE WECH"/>
    <property type="match status" value="1"/>
</dbReference>
<evidence type="ECO:0000256" key="1">
    <source>
        <dbReference type="ARBA" id="ARBA00004651"/>
    </source>
</evidence>
<keyword evidence="9" id="KW-0012">Acyltransferase</keyword>
<comment type="caution">
    <text evidence="9">The sequence shown here is derived from an EMBL/GenBank/DDBJ whole genome shotgun (WGS) entry which is preliminary data.</text>
</comment>
<dbReference type="Proteomes" id="UP000050964">
    <property type="component" value="Unassembled WGS sequence"/>
</dbReference>
<keyword evidence="3" id="KW-1003">Cell membrane</keyword>
<evidence type="ECO:0000256" key="5">
    <source>
        <dbReference type="ARBA" id="ARBA00022989"/>
    </source>
</evidence>
<gene>
    <name evidence="9" type="ORF">FD26_GL000989</name>
</gene>
<feature type="transmembrane region" description="Helical" evidence="7">
    <location>
        <begin position="222"/>
        <end position="243"/>
    </location>
</feature>
<sequence>MGDILKRKRIIYIDVIRVVAMMLVVLAHSCATRLGTRDDSLNWNISNAIVVITEIAVPLFFMISGATILNSRKTKDLSYLFSHRLIRVIVPFILWSIISAYGARKIDGVFTYHDFFHSILLMYHQPVLIAYWFIYPLVSLYLFSPLLKAMVENMDTRLMDYLLVLWMIISIFLPALVAGLPKNLSMYFDGYTVGKVVFSNSLGYFILGYRLTQTKHQKSNPLWLLIIALVLLEINVLIGFFSLKPAWKLLSVISVINVPVIAASVFLLLKSFEGRYHNWFIRLVEIIAPLTYGVYLVHGLSIGVVQKMVGVNHYLETFFFATLASLIIIFVLSKIPVVKKLLL</sequence>
<dbReference type="GO" id="GO:0016413">
    <property type="term" value="F:O-acetyltransferase activity"/>
    <property type="evidence" value="ECO:0007669"/>
    <property type="project" value="TreeGrafter"/>
</dbReference>
<feature type="domain" description="Acyltransferase 3" evidence="8">
    <location>
        <begin position="11"/>
        <end position="333"/>
    </location>
</feature>